<dbReference type="GO" id="GO:0016757">
    <property type="term" value="F:glycosyltransferase activity"/>
    <property type="evidence" value="ECO:0007669"/>
    <property type="project" value="UniProtKB-KW"/>
</dbReference>
<keyword evidence="2" id="KW-0328">Glycosyltransferase</keyword>
<dbReference type="EMBL" id="JAKCXM010000024">
    <property type="protein sequence ID" value="KAJ0407155.1"/>
    <property type="molecule type" value="Genomic_DNA"/>
</dbReference>
<dbReference type="PROSITE" id="PS50003">
    <property type="entry name" value="PH_DOMAIN"/>
    <property type="match status" value="1"/>
</dbReference>
<evidence type="ECO:0000256" key="1">
    <source>
        <dbReference type="ARBA" id="ARBA00004141"/>
    </source>
</evidence>
<dbReference type="PANTHER" id="PTHR43867">
    <property type="entry name" value="CELLULOSE SYNTHASE CATALYTIC SUBUNIT A [UDP-FORMING]"/>
    <property type="match status" value="1"/>
</dbReference>
<evidence type="ECO:0000313" key="10">
    <source>
        <dbReference type="EMBL" id="KAJ0407155.1"/>
    </source>
</evidence>
<evidence type="ECO:0000256" key="8">
    <source>
        <dbReference type="SAM" id="Phobius"/>
    </source>
</evidence>
<dbReference type="Pfam" id="PF13632">
    <property type="entry name" value="Glyco_trans_2_3"/>
    <property type="match status" value="1"/>
</dbReference>
<keyword evidence="4 8" id="KW-0812">Transmembrane</keyword>
<dbReference type="Pfam" id="PF00169">
    <property type="entry name" value="PH"/>
    <property type="match status" value="1"/>
</dbReference>
<feature type="transmembrane region" description="Helical" evidence="8">
    <location>
        <begin position="331"/>
        <end position="353"/>
    </location>
</feature>
<keyword evidence="11" id="KW-1185">Reference proteome</keyword>
<reference evidence="10" key="1">
    <citation type="submission" date="2021-12" db="EMBL/GenBank/DDBJ databases">
        <title>Prjna785345.</title>
        <authorList>
            <person name="Rujirawat T."/>
            <person name="Krajaejun T."/>
        </authorList>
    </citation>
    <scope>NUCLEOTIDE SEQUENCE</scope>
    <source>
        <strain evidence="10">Pi057C3</strain>
    </source>
</reference>
<evidence type="ECO:0000313" key="11">
    <source>
        <dbReference type="Proteomes" id="UP001209570"/>
    </source>
</evidence>
<dbReference type="InterPro" id="IPR050321">
    <property type="entry name" value="Glycosyltr_2/OpgH_subfam"/>
</dbReference>
<dbReference type="AlphaFoldDB" id="A0AAD5MGP6"/>
<feature type="compositionally biased region" description="Low complexity" evidence="7">
    <location>
        <begin position="57"/>
        <end position="73"/>
    </location>
</feature>
<feature type="transmembrane region" description="Helical" evidence="8">
    <location>
        <begin position="993"/>
        <end position="1013"/>
    </location>
</feature>
<dbReference type="SMART" id="SM00233">
    <property type="entry name" value="PH"/>
    <property type="match status" value="1"/>
</dbReference>
<dbReference type="Gene3D" id="3.90.550.10">
    <property type="entry name" value="Spore Coat Polysaccharide Biosynthesis Protein SpsA, Chain A"/>
    <property type="match status" value="3"/>
</dbReference>
<feature type="domain" description="PH" evidence="9">
    <location>
        <begin position="107"/>
        <end position="219"/>
    </location>
</feature>
<feature type="transmembrane region" description="Helical" evidence="8">
    <location>
        <begin position="959"/>
        <end position="981"/>
    </location>
</feature>
<dbReference type="PANTHER" id="PTHR43867:SF8">
    <property type="entry name" value="GLYCOSIDE HYDROLASE FAMILY 8"/>
    <property type="match status" value="1"/>
</dbReference>
<name>A0AAD5MGP6_PYTIN</name>
<dbReference type="SUPFAM" id="SSF53448">
    <property type="entry name" value="Nucleotide-diphospho-sugar transferases"/>
    <property type="match status" value="1"/>
</dbReference>
<feature type="transmembrane region" description="Helical" evidence="8">
    <location>
        <begin position="1034"/>
        <end position="1053"/>
    </location>
</feature>
<keyword evidence="5 8" id="KW-1133">Transmembrane helix</keyword>
<comment type="caution">
    <text evidence="10">The sequence shown here is derived from an EMBL/GenBank/DDBJ whole genome shotgun (WGS) entry which is preliminary data.</text>
</comment>
<comment type="subcellular location">
    <subcellularLocation>
        <location evidence="1">Membrane</location>
        <topology evidence="1">Multi-pass membrane protein</topology>
    </subcellularLocation>
</comment>
<dbReference type="GO" id="GO:0016020">
    <property type="term" value="C:membrane"/>
    <property type="evidence" value="ECO:0007669"/>
    <property type="project" value="UniProtKB-SubCell"/>
</dbReference>
<evidence type="ECO:0000259" key="9">
    <source>
        <dbReference type="PROSITE" id="PS50003"/>
    </source>
</evidence>
<feature type="transmembrane region" description="Helical" evidence="8">
    <location>
        <begin position="247"/>
        <end position="269"/>
    </location>
</feature>
<sequence>MSSRKNPMQDDDPYHGGNTPNATVYQQQGSQRQVYATTTASSSLMRHDYGNSSGGAQYQHSFQQSQQFQQNQRQEAPAFAKMVSSMDDTQKAISELTKAEEAEALGKISVHGWMHKQGTRKFKGPVAKSWRKRYFALENNKIYYFHDPVDARKYFNSRNADLVIGAIDLRDAFKLEQSERLDLPARGIAIHTRHRVWLLCPETESDFTMWFDALELTIMQTGSGNVVKRELPNVRAYAMKGRMSYRLWYIIFVITALIELAAIVLWFPIGIEPCEIRMREETCEVIQLTRAENIQCGPKPFNGVWSPPDWYLWSANIKTVQCFRRPSIAHWVSYFMFYFAEFISIMLGFLYYLGMWKPVRRGAQYLRDFKPHFPPSKWPTVDILLCHYAEPAEDTIATLEKIMNLDYPPHLFNVWICDDGYCKSKWDDGAAVPKVTINHGVIENAGDVRREVAQFMYERVCESDEMEVDEWRKQHTTVKMPTTSNPRVMARTDCAVGSVRDDYDYVALGFPKVTFVGRIKPPVHHSKAGNINNVLYNEGACSRYCVILDNDMKPHPMFLQATLPFFFDEPKNAKVVRCCAPGCGDIGKICCSMCQSAGVPERDISFCSKDCFKASAHVKSSLHRRQAQNTMVERMVCATCGHKVNTKNGVCKRCNTSRKASRRDSTQFVEISGDDYSDHVHVNQVGYVQTPQYFEDCLQLRLGDPCGHRNSTFFDSAQTGMDGYECASFAGTNAIFRREALDSVCGIQYGSLTEDAFTGKMMIDKGWKGLYFRKDVEGEESERIRLAEGAVPETVAAALAQRKRWAKGNFQIFLRKKDTMIDPNWTPPTVELPKPRKINRFMRWVFFMNLTIYPIGSFPAIFFFYITGYFLYSGNAPIYTSGLRLLMALVPKIVAQSVLSALSNRTVENGDVLRSQQTWFSYAFVHTLAVFEAIYWKITNKEASWANTGALGGNSTMELPNVLVFFSMVFGVIWCVVRFFTGYNNAETTHGTPLLFASIFLGTFTASQLGPMVRMSIQTYFGWSHKSLTDHGNIVGNFSLGIVLVVLCFWVYVETPNRTVFG</sequence>
<protein>
    <recommendedName>
        <fullName evidence="9">PH domain-containing protein</fullName>
    </recommendedName>
</protein>
<feature type="transmembrane region" description="Helical" evidence="8">
    <location>
        <begin position="919"/>
        <end position="938"/>
    </location>
</feature>
<dbReference type="InterPro" id="IPR001173">
    <property type="entry name" value="Glyco_trans_2-like"/>
</dbReference>
<accession>A0AAD5MGP6</accession>
<gene>
    <name evidence="10" type="ORF">P43SY_001113</name>
</gene>
<organism evidence="10 11">
    <name type="scientific">Pythium insidiosum</name>
    <name type="common">Pythiosis disease agent</name>
    <dbReference type="NCBI Taxonomy" id="114742"/>
    <lineage>
        <taxon>Eukaryota</taxon>
        <taxon>Sar</taxon>
        <taxon>Stramenopiles</taxon>
        <taxon>Oomycota</taxon>
        <taxon>Peronosporomycetes</taxon>
        <taxon>Pythiales</taxon>
        <taxon>Pythiaceae</taxon>
        <taxon>Pythium</taxon>
    </lineage>
</organism>
<evidence type="ECO:0000256" key="2">
    <source>
        <dbReference type="ARBA" id="ARBA00022676"/>
    </source>
</evidence>
<dbReference type="SUPFAM" id="SSF50729">
    <property type="entry name" value="PH domain-like"/>
    <property type="match status" value="1"/>
</dbReference>
<feature type="region of interest" description="Disordered" evidence="7">
    <location>
        <begin position="1"/>
        <end position="73"/>
    </location>
</feature>
<keyword evidence="3" id="KW-0808">Transferase</keyword>
<feature type="compositionally biased region" description="Polar residues" evidence="7">
    <location>
        <begin position="18"/>
        <end position="56"/>
    </location>
</feature>
<dbReference type="InterPro" id="IPR029044">
    <property type="entry name" value="Nucleotide-diphossugar_trans"/>
</dbReference>
<dbReference type="InterPro" id="IPR011993">
    <property type="entry name" value="PH-like_dom_sf"/>
</dbReference>
<evidence type="ECO:0000256" key="7">
    <source>
        <dbReference type="SAM" id="MobiDB-lite"/>
    </source>
</evidence>
<feature type="transmembrane region" description="Helical" evidence="8">
    <location>
        <begin position="844"/>
        <end position="872"/>
    </location>
</feature>
<dbReference type="InterPro" id="IPR001849">
    <property type="entry name" value="PH_domain"/>
</dbReference>
<dbReference type="Proteomes" id="UP001209570">
    <property type="component" value="Unassembled WGS sequence"/>
</dbReference>
<dbReference type="Gene3D" id="2.30.29.30">
    <property type="entry name" value="Pleckstrin-homology domain (PH domain)/Phosphotyrosine-binding domain (PTB)"/>
    <property type="match status" value="1"/>
</dbReference>
<evidence type="ECO:0000256" key="5">
    <source>
        <dbReference type="ARBA" id="ARBA00022989"/>
    </source>
</evidence>
<evidence type="ECO:0000256" key="6">
    <source>
        <dbReference type="ARBA" id="ARBA00023136"/>
    </source>
</evidence>
<keyword evidence="6 8" id="KW-0472">Membrane</keyword>
<proteinExistence type="predicted"/>
<evidence type="ECO:0000256" key="3">
    <source>
        <dbReference type="ARBA" id="ARBA00022679"/>
    </source>
</evidence>
<evidence type="ECO:0000256" key="4">
    <source>
        <dbReference type="ARBA" id="ARBA00022692"/>
    </source>
</evidence>